<dbReference type="OrthoDB" id="358279at2"/>
<reference evidence="7 8" key="1">
    <citation type="submission" date="2018-09" db="EMBL/GenBank/DDBJ databases">
        <title>Genomic Encyclopedia of Archaeal and Bacterial Type Strains, Phase II (KMG-II): from individual species to whole genera.</title>
        <authorList>
            <person name="Goeker M."/>
        </authorList>
    </citation>
    <scope>NUCLEOTIDE SEQUENCE [LARGE SCALE GENOMIC DNA]</scope>
    <source>
        <strain evidence="7 8">DSM 27148</strain>
    </source>
</reference>
<dbReference type="PROSITE" id="PS01124">
    <property type="entry name" value="HTH_ARAC_FAMILY_2"/>
    <property type="match status" value="1"/>
</dbReference>
<dbReference type="Gene3D" id="1.10.10.60">
    <property type="entry name" value="Homeodomain-like"/>
    <property type="match status" value="1"/>
</dbReference>
<keyword evidence="3" id="KW-0804">Transcription</keyword>
<proteinExistence type="predicted"/>
<keyword evidence="2" id="KW-0238">DNA-binding</keyword>
<keyword evidence="4" id="KW-0802">TPR repeat</keyword>
<accession>A0A419W8V8</accession>
<dbReference type="PANTHER" id="PTHR43280">
    <property type="entry name" value="ARAC-FAMILY TRANSCRIPTIONAL REGULATOR"/>
    <property type="match status" value="1"/>
</dbReference>
<dbReference type="PROSITE" id="PS00041">
    <property type="entry name" value="HTH_ARAC_FAMILY_1"/>
    <property type="match status" value="1"/>
</dbReference>
<dbReference type="GO" id="GO:0003700">
    <property type="term" value="F:DNA-binding transcription factor activity"/>
    <property type="evidence" value="ECO:0007669"/>
    <property type="project" value="InterPro"/>
</dbReference>
<protein>
    <submittedName>
        <fullName evidence="7">TolB-like protein</fullName>
    </submittedName>
</protein>
<dbReference type="InterPro" id="IPR019734">
    <property type="entry name" value="TPR_rpt"/>
</dbReference>
<feature type="domain" description="HTH araC/xylS-type" evidence="6">
    <location>
        <begin position="13"/>
        <end position="112"/>
    </location>
</feature>
<dbReference type="PANTHER" id="PTHR43280:SF2">
    <property type="entry name" value="HTH-TYPE TRANSCRIPTIONAL REGULATOR EXSA"/>
    <property type="match status" value="1"/>
</dbReference>
<evidence type="ECO:0000256" key="3">
    <source>
        <dbReference type="ARBA" id="ARBA00023163"/>
    </source>
</evidence>
<evidence type="ECO:0000313" key="8">
    <source>
        <dbReference type="Proteomes" id="UP000283387"/>
    </source>
</evidence>
<dbReference type="Gene3D" id="1.25.40.10">
    <property type="entry name" value="Tetratricopeptide repeat domain"/>
    <property type="match status" value="2"/>
</dbReference>
<organism evidence="7 8">
    <name type="scientific">Mangrovibacterium diazotrophicum</name>
    <dbReference type="NCBI Taxonomy" id="1261403"/>
    <lineage>
        <taxon>Bacteria</taxon>
        <taxon>Pseudomonadati</taxon>
        <taxon>Bacteroidota</taxon>
        <taxon>Bacteroidia</taxon>
        <taxon>Marinilabiliales</taxon>
        <taxon>Prolixibacteraceae</taxon>
        <taxon>Mangrovibacterium</taxon>
    </lineage>
</organism>
<evidence type="ECO:0000313" key="7">
    <source>
        <dbReference type="EMBL" id="RKD91876.1"/>
    </source>
</evidence>
<evidence type="ECO:0000256" key="5">
    <source>
        <dbReference type="SAM" id="Phobius"/>
    </source>
</evidence>
<evidence type="ECO:0000256" key="2">
    <source>
        <dbReference type="ARBA" id="ARBA00023125"/>
    </source>
</evidence>
<dbReference type="Gene3D" id="3.40.50.10610">
    <property type="entry name" value="ABC-type transport auxiliary lipoprotein component"/>
    <property type="match status" value="1"/>
</dbReference>
<comment type="caution">
    <text evidence="7">The sequence shown here is derived from an EMBL/GenBank/DDBJ whole genome shotgun (WGS) entry which is preliminary data.</text>
</comment>
<dbReference type="InterPro" id="IPR011990">
    <property type="entry name" value="TPR-like_helical_dom_sf"/>
</dbReference>
<sequence length="689" mass="79815">MPELAPSEKAFLENLKAIIERNCSNEQFGVSELGQEIGMSRSNLLRKVKKMTGSSVAQFIRQIRLIESRKLLLDTEATVSEIAYQVGFSSPSYFIKCFREYYGYPPGEAKDRAPHHWHQPEHHLCKEDAKPLFKIVLAIALVIVSGLTVTLLIRHFHSVPSKQGKVIAVLPFNNESDDSSNVYLINGLMEAVLTKLQQINNLEVISRTSVEKYRGSKKSATEIARELGVDYLIEGSGQKDGYEVLLHIQLIDALKDNQLWAEDYRRQTDAIFDLQQEIAQNITSNIEVIITPDEATQIAKKPTQNLKAYDYFLKGMDQFYMGTEAGLRNAIPQFKQAIEEDPTFARAFADIAISYYLLDLGQTDKQYTDLINQYADKAMFYDDELAQSLLAKSFFYLQAGEYELAEPYLVKAYNYNPNSAVVINTLSEYYVSYKPNTAKYLEYALKGARIDIAANDSTSASYIFLHLSNAFIQNGFVEESLKYIDKSLSYWPGNLYSQYVKAYIEYAEDEDLNILKQKLIQTFQQDSSRLDIMQEIGKVCYFQRDHKESYHYYNWFVNIRQSLQLDIYRFENAKIARVFYEMGETARADELMEEYHQYIEEDHSIYRELSLSVYSLNTGNKTDALEHLEQFAKQDNFHYWVILFLDIDPLFDSLTNDKSFQNIVQKIKRRFEKQHDRLEKQLEAKDLIE</sequence>
<dbReference type="Proteomes" id="UP000283387">
    <property type="component" value="Unassembled WGS sequence"/>
</dbReference>
<gene>
    <name evidence="7" type="ORF">BC643_2244</name>
</gene>
<dbReference type="InterPro" id="IPR018062">
    <property type="entry name" value="HTH_AraC-typ_CS"/>
</dbReference>
<dbReference type="SUPFAM" id="SSF46689">
    <property type="entry name" value="Homeodomain-like"/>
    <property type="match status" value="1"/>
</dbReference>
<keyword evidence="5" id="KW-0812">Transmembrane</keyword>
<dbReference type="InterPro" id="IPR018060">
    <property type="entry name" value="HTH_AraC"/>
</dbReference>
<keyword evidence="5" id="KW-0472">Membrane</keyword>
<keyword evidence="8" id="KW-1185">Reference proteome</keyword>
<dbReference type="RefSeq" id="WP_120273141.1">
    <property type="nucleotide sequence ID" value="NZ_RAPN01000001.1"/>
</dbReference>
<dbReference type="InterPro" id="IPR020449">
    <property type="entry name" value="Tscrpt_reg_AraC-type_HTH"/>
</dbReference>
<keyword evidence="5" id="KW-1133">Transmembrane helix</keyword>
<dbReference type="PRINTS" id="PR00032">
    <property type="entry name" value="HTHARAC"/>
</dbReference>
<dbReference type="SMART" id="SM00342">
    <property type="entry name" value="HTH_ARAC"/>
    <property type="match status" value="1"/>
</dbReference>
<dbReference type="GO" id="GO:0043565">
    <property type="term" value="F:sequence-specific DNA binding"/>
    <property type="evidence" value="ECO:0007669"/>
    <property type="project" value="InterPro"/>
</dbReference>
<dbReference type="InterPro" id="IPR009057">
    <property type="entry name" value="Homeodomain-like_sf"/>
</dbReference>
<evidence type="ECO:0000256" key="4">
    <source>
        <dbReference type="PROSITE-ProRule" id="PRU00339"/>
    </source>
</evidence>
<evidence type="ECO:0000256" key="1">
    <source>
        <dbReference type="ARBA" id="ARBA00023015"/>
    </source>
</evidence>
<dbReference type="PROSITE" id="PS50005">
    <property type="entry name" value="TPR"/>
    <property type="match status" value="1"/>
</dbReference>
<dbReference type="AlphaFoldDB" id="A0A419W8V8"/>
<dbReference type="EMBL" id="RAPN01000001">
    <property type="protein sequence ID" value="RKD91876.1"/>
    <property type="molecule type" value="Genomic_DNA"/>
</dbReference>
<dbReference type="SUPFAM" id="SSF48452">
    <property type="entry name" value="TPR-like"/>
    <property type="match status" value="1"/>
</dbReference>
<keyword evidence="1" id="KW-0805">Transcription regulation</keyword>
<evidence type="ECO:0000259" key="6">
    <source>
        <dbReference type="PROSITE" id="PS01124"/>
    </source>
</evidence>
<feature type="transmembrane region" description="Helical" evidence="5">
    <location>
        <begin position="132"/>
        <end position="153"/>
    </location>
</feature>
<feature type="repeat" description="TPR" evidence="4">
    <location>
        <begin position="386"/>
        <end position="419"/>
    </location>
</feature>
<dbReference type="Pfam" id="PF12833">
    <property type="entry name" value="HTH_18"/>
    <property type="match status" value="1"/>
</dbReference>
<name>A0A419W8V8_9BACT</name>